<sequence length="206" mass="23395">MAIEDSSSSVRSDLTIDQHHPLYLHPSDASNSLSIGMPLVGMENYTLWREAMKLSLLTLNKLGIVGGSVTRDTYGKTHEHLWDRCNAIIKSWIMNNVSRDLLSGVLFRSNASTIWEDLCERFNKVTTSRMFHLHKSIVTLQQGTSSVSVFYSKLKDLWDEYDSLMPPPVVNVQNPRISLHTYNINACFISYWDSTMVIVMHAAKSL</sequence>
<name>A0ABQ7TYV9_SOLTU</name>
<protein>
    <recommendedName>
        <fullName evidence="5">Retrotransposon Copia-like N-terminal domain-containing protein</fullName>
    </recommendedName>
</protein>
<evidence type="ECO:0008006" key="5">
    <source>
        <dbReference type="Google" id="ProtNLM"/>
    </source>
</evidence>
<comment type="caution">
    <text evidence="3">The sequence shown here is derived from an EMBL/GenBank/DDBJ whole genome shotgun (WGS) entry which is preliminary data.</text>
</comment>
<evidence type="ECO:0000259" key="2">
    <source>
        <dbReference type="Pfam" id="PF14244"/>
    </source>
</evidence>
<feature type="domain" description="Retrotransposon Copia-like N-terminal" evidence="2">
    <location>
        <begin position="25"/>
        <end position="69"/>
    </location>
</feature>
<keyword evidence="4" id="KW-1185">Reference proteome</keyword>
<dbReference type="EMBL" id="JAIVGD010000028">
    <property type="protein sequence ID" value="KAH0739678.1"/>
    <property type="molecule type" value="Genomic_DNA"/>
</dbReference>
<accession>A0ABQ7TYV9</accession>
<gene>
    <name evidence="3" type="ORF">KY290_038383</name>
</gene>
<dbReference type="InterPro" id="IPR005162">
    <property type="entry name" value="Retrotrans_gag_dom"/>
</dbReference>
<evidence type="ECO:0000313" key="3">
    <source>
        <dbReference type="EMBL" id="KAH0739678.1"/>
    </source>
</evidence>
<dbReference type="PANTHER" id="PTHR37610">
    <property type="entry name" value="CCHC-TYPE DOMAIN-CONTAINING PROTEIN"/>
    <property type="match status" value="1"/>
</dbReference>
<dbReference type="InterPro" id="IPR029472">
    <property type="entry name" value="Copia-like_N"/>
</dbReference>
<dbReference type="Proteomes" id="UP000826656">
    <property type="component" value="Unassembled WGS sequence"/>
</dbReference>
<feature type="domain" description="Retrotransposon gag" evidence="1">
    <location>
        <begin position="109"/>
        <end position="162"/>
    </location>
</feature>
<evidence type="ECO:0000259" key="1">
    <source>
        <dbReference type="Pfam" id="PF03732"/>
    </source>
</evidence>
<evidence type="ECO:0000313" key="4">
    <source>
        <dbReference type="Proteomes" id="UP000826656"/>
    </source>
</evidence>
<organism evidence="3 4">
    <name type="scientific">Solanum tuberosum</name>
    <name type="common">Potato</name>
    <dbReference type="NCBI Taxonomy" id="4113"/>
    <lineage>
        <taxon>Eukaryota</taxon>
        <taxon>Viridiplantae</taxon>
        <taxon>Streptophyta</taxon>
        <taxon>Embryophyta</taxon>
        <taxon>Tracheophyta</taxon>
        <taxon>Spermatophyta</taxon>
        <taxon>Magnoliopsida</taxon>
        <taxon>eudicotyledons</taxon>
        <taxon>Gunneridae</taxon>
        <taxon>Pentapetalae</taxon>
        <taxon>asterids</taxon>
        <taxon>lamiids</taxon>
        <taxon>Solanales</taxon>
        <taxon>Solanaceae</taxon>
        <taxon>Solanoideae</taxon>
        <taxon>Solaneae</taxon>
        <taxon>Solanum</taxon>
    </lineage>
</organism>
<reference evidence="3 4" key="1">
    <citation type="journal article" date="2021" name="bioRxiv">
        <title>Chromosome-scale and haplotype-resolved genome assembly of a tetraploid potato cultivar.</title>
        <authorList>
            <person name="Sun H."/>
            <person name="Jiao W.-B."/>
            <person name="Krause K."/>
            <person name="Campoy J.A."/>
            <person name="Goel M."/>
            <person name="Folz-Donahue K."/>
            <person name="Kukat C."/>
            <person name="Huettel B."/>
            <person name="Schneeberger K."/>
        </authorList>
    </citation>
    <scope>NUCLEOTIDE SEQUENCE [LARGE SCALE GENOMIC DNA]</scope>
    <source>
        <strain evidence="3">SolTubOtavaFocal</strain>
        <tissue evidence="3">Leaves</tissue>
    </source>
</reference>
<dbReference type="Pfam" id="PF03732">
    <property type="entry name" value="Retrotrans_gag"/>
    <property type="match status" value="1"/>
</dbReference>
<proteinExistence type="predicted"/>
<dbReference type="Pfam" id="PF14244">
    <property type="entry name" value="Retrotran_gag_3"/>
    <property type="match status" value="1"/>
</dbReference>
<dbReference type="PANTHER" id="PTHR37610:SF86">
    <property type="entry name" value="RETROTRANSPOSON COPIA-LIKE N-TERMINAL DOMAIN-CONTAINING PROTEIN"/>
    <property type="match status" value="1"/>
</dbReference>